<organism evidence="1 2">
    <name type="scientific">Leuconostoc fallax</name>
    <dbReference type="NCBI Taxonomy" id="1251"/>
    <lineage>
        <taxon>Bacteria</taxon>
        <taxon>Bacillati</taxon>
        <taxon>Bacillota</taxon>
        <taxon>Bacilli</taxon>
        <taxon>Lactobacillales</taxon>
        <taxon>Lactobacillaceae</taxon>
        <taxon>Leuconostoc</taxon>
    </lineage>
</organism>
<dbReference type="AlphaFoldDB" id="A0A4R5N810"/>
<reference evidence="1 2" key="1">
    <citation type="journal article" date="2019" name="Appl. Microbiol. Biotechnol.">
        <title>Uncovering carbohydrate metabolism through a genotype-phenotype association study of 56 lactic acid bacteria genomes.</title>
        <authorList>
            <person name="Buron-Moles G."/>
            <person name="Chailyan A."/>
            <person name="Dolejs I."/>
            <person name="Forster J."/>
            <person name="Miks M.H."/>
        </authorList>
    </citation>
    <scope>NUCLEOTIDE SEQUENCE [LARGE SCALE GENOMIC DNA]</scope>
    <source>
        <strain evidence="1 2">ATCC 700006</strain>
    </source>
</reference>
<dbReference type="InterPro" id="IPR036390">
    <property type="entry name" value="WH_DNA-bd_sf"/>
</dbReference>
<accession>A0A4R5N810</accession>
<evidence type="ECO:0000313" key="1">
    <source>
        <dbReference type="EMBL" id="TDG67977.1"/>
    </source>
</evidence>
<dbReference type="PANTHER" id="PTHR33221:SF15">
    <property type="entry name" value="HTH-TYPE TRANSCRIPTIONAL REGULATOR YWGB-RELATED"/>
    <property type="match status" value="1"/>
</dbReference>
<dbReference type="InterPro" id="IPR036388">
    <property type="entry name" value="WH-like_DNA-bd_sf"/>
</dbReference>
<comment type="caution">
    <text evidence="1">The sequence shown here is derived from an EMBL/GenBank/DDBJ whole genome shotgun (WGS) entry which is preliminary data.</text>
</comment>
<dbReference type="SUPFAM" id="SSF46785">
    <property type="entry name" value="Winged helix' DNA-binding domain"/>
    <property type="match status" value="1"/>
</dbReference>
<dbReference type="STRING" id="907931.GCA_000165675_01083"/>
<dbReference type="PANTHER" id="PTHR33221">
    <property type="entry name" value="WINGED HELIX-TURN-HELIX TRANSCRIPTIONAL REGULATOR, RRF2 FAMILY"/>
    <property type="match status" value="1"/>
</dbReference>
<dbReference type="Gene3D" id="1.10.10.10">
    <property type="entry name" value="Winged helix-like DNA-binding domain superfamily/Winged helix DNA-binding domain"/>
    <property type="match status" value="1"/>
</dbReference>
<dbReference type="Pfam" id="PF02082">
    <property type="entry name" value="Rrf2"/>
    <property type="match status" value="1"/>
</dbReference>
<gene>
    <name evidence="1" type="ORF">C5L23_000283</name>
</gene>
<dbReference type="GO" id="GO:0003700">
    <property type="term" value="F:DNA-binding transcription factor activity"/>
    <property type="evidence" value="ECO:0007669"/>
    <property type="project" value="TreeGrafter"/>
</dbReference>
<dbReference type="PROSITE" id="PS51197">
    <property type="entry name" value="HTH_RRF2_2"/>
    <property type="match status" value="1"/>
</dbReference>
<evidence type="ECO:0008006" key="3">
    <source>
        <dbReference type="Google" id="ProtNLM"/>
    </source>
</evidence>
<evidence type="ECO:0000313" key="2">
    <source>
        <dbReference type="Proteomes" id="UP000295681"/>
    </source>
</evidence>
<keyword evidence="2" id="KW-1185">Reference proteome</keyword>
<name>A0A4R5N810_9LACO</name>
<dbReference type="RefSeq" id="WP_133264360.1">
    <property type="nucleotide sequence ID" value="NZ_JAGYGP010000001.1"/>
</dbReference>
<proteinExistence type="predicted"/>
<dbReference type="GO" id="GO:0005829">
    <property type="term" value="C:cytosol"/>
    <property type="evidence" value="ECO:0007669"/>
    <property type="project" value="TreeGrafter"/>
</dbReference>
<dbReference type="Proteomes" id="UP000295681">
    <property type="component" value="Unassembled WGS sequence"/>
</dbReference>
<dbReference type="EMBL" id="PUFI01000014">
    <property type="protein sequence ID" value="TDG67977.1"/>
    <property type="molecule type" value="Genomic_DNA"/>
</dbReference>
<protein>
    <recommendedName>
        <fullName evidence="3">Transcriptional regulator</fullName>
    </recommendedName>
</protein>
<sequence>MKNSTKLSDAMHILTYIAINPNHDLSSTQIAQSVNSNPVVIRRIMSQLKKANLLLSENGKATPSLAHDSHNISMLDVYHAVENEPTFLKIDDQTNPNCPIGSQIKTVLDTDYTSIQKKAEQEMATITLADVVNRIHLDKLS</sequence>
<dbReference type="InterPro" id="IPR000944">
    <property type="entry name" value="Tscrpt_reg_Rrf2"/>
</dbReference>